<protein>
    <submittedName>
        <fullName evidence="2">Uncharacterized protein</fullName>
    </submittedName>
</protein>
<evidence type="ECO:0000313" key="2">
    <source>
        <dbReference type="EMBL" id="GAH34148.1"/>
    </source>
</evidence>
<keyword evidence="1" id="KW-0472">Membrane</keyword>
<keyword evidence="1" id="KW-1133">Transmembrane helix</keyword>
<reference evidence="2" key="1">
    <citation type="journal article" date="2014" name="Front. Microbiol.">
        <title>High frequency of phylogenetically diverse reductive dehalogenase-homologous genes in deep subseafloor sedimentary metagenomes.</title>
        <authorList>
            <person name="Kawai M."/>
            <person name="Futagami T."/>
            <person name="Toyoda A."/>
            <person name="Takaki Y."/>
            <person name="Nishi S."/>
            <person name="Hori S."/>
            <person name="Arai W."/>
            <person name="Tsubouchi T."/>
            <person name="Morono Y."/>
            <person name="Uchiyama I."/>
            <person name="Ito T."/>
            <person name="Fujiyama A."/>
            <person name="Inagaki F."/>
            <person name="Takami H."/>
        </authorList>
    </citation>
    <scope>NUCLEOTIDE SEQUENCE</scope>
    <source>
        <strain evidence="2">Expedition CK06-06</strain>
    </source>
</reference>
<accession>X1GMC1</accession>
<comment type="caution">
    <text evidence="2">The sequence shown here is derived from an EMBL/GenBank/DDBJ whole genome shotgun (WGS) entry which is preliminary data.</text>
</comment>
<feature type="transmembrane region" description="Helical" evidence="1">
    <location>
        <begin position="7"/>
        <end position="25"/>
    </location>
</feature>
<dbReference type="AlphaFoldDB" id="X1GMC1"/>
<feature type="non-terminal residue" evidence="2">
    <location>
        <position position="1"/>
    </location>
</feature>
<keyword evidence="1" id="KW-0812">Transmembrane</keyword>
<gene>
    <name evidence="2" type="ORF">S03H2_12981</name>
</gene>
<evidence type="ECO:0000256" key="1">
    <source>
        <dbReference type="SAM" id="Phobius"/>
    </source>
</evidence>
<feature type="transmembrane region" description="Helical" evidence="1">
    <location>
        <begin position="31"/>
        <end position="50"/>
    </location>
</feature>
<dbReference type="EMBL" id="BARU01006596">
    <property type="protein sequence ID" value="GAH34148.1"/>
    <property type="molecule type" value="Genomic_DNA"/>
</dbReference>
<sequence>NIVTFRITSFVGLLLGSVNMINWFILNRDFWWLGVLHLPLFLLAVLAISLKKFRI</sequence>
<organism evidence="2">
    <name type="scientific">marine sediment metagenome</name>
    <dbReference type="NCBI Taxonomy" id="412755"/>
    <lineage>
        <taxon>unclassified sequences</taxon>
        <taxon>metagenomes</taxon>
        <taxon>ecological metagenomes</taxon>
    </lineage>
</organism>
<proteinExistence type="predicted"/>
<name>X1GMC1_9ZZZZ</name>